<evidence type="ECO:0000313" key="2">
    <source>
        <dbReference type="Proteomes" id="UP000821845"/>
    </source>
</evidence>
<evidence type="ECO:0000313" key="1">
    <source>
        <dbReference type="EMBL" id="KAH6937025.1"/>
    </source>
</evidence>
<accession>A0ACB7SQY9</accession>
<reference evidence="1" key="1">
    <citation type="submission" date="2020-05" db="EMBL/GenBank/DDBJ databases">
        <title>Large-scale comparative analyses of tick genomes elucidate their genetic diversity and vector capacities.</title>
        <authorList>
            <person name="Jia N."/>
            <person name="Wang J."/>
            <person name="Shi W."/>
            <person name="Du L."/>
            <person name="Sun Y."/>
            <person name="Zhan W."/>
            <person name="Jiang J."/>
            <person name="Wang Q."/>
            <person name="Zhang B."/>
            <person name="Ji P."/>
            <person name="Sakyi L.B."/>
            <person name="Cui X."/>
            <person name="Yuan T."/>
            <person name="Jiang B."/>
            <person name="Yang W."/>
            <person name="Lam T.T.-Y."/>
            <person name="Chang Q."/>
            <person name="Ding S."/>
            <person name="Wang X."/>
            <person name="Zhu J."/>
            <person name="Ruan X."/>
            <person name="Zhao L."/>
            <person name="Wei J."/>
            <person name="Que T."/>
            <person name="Du C."/>
            <person name="Cheng J."/>
            <person name="Dai P."/>
            <person name="Han X."/>
            <person name="Huang E."/>
            <person name="Gao Y."/>
            <person name="Liu J."/>
            <person name="Shao H."/>
            <person name="Ye R."/>
            <person name="Li L."/>
            <person name="Wei W."/>
            <person name="Wang X."/>
            <person name="Wang C."/>
            <person name="Yang T."/>
            <person name="Huo Q."/>
            <person name="Li W."/>
            <person name="Guo W."/>
            <person name="Chen H."/>
            <person name="Zhou L."/>
            <person name="Ni X."/>
            <person name="Tian J."/>
            <person name="Zhou Y."/>
            <person name="Sheng Y."/>
            <person name="Liu T."/>
            <person name="Pan Y."/>
            <person name="Xia L."/>
            <person name="Li J."/>
            <person name="Zhao F."/>
            <person name="Cao W."/>
        </authorList>
    </citation>
    <scope>NUCLEOTIDE SEQUENCE</scope>
    <source>
        <strain evidence="1">Hyas-2018</strain>
    </source>
</reference>
<sequence>MGGRPTAVATGPTAMQISRWPSLTLRFALLLLLGAQYAHCLDNGLARTPPMGWLSWERFMCNVDCANDPENCISERLYKEMGDAMVEQGYRRVGYEYVNIDDCWMTKERDELGRLQANRTRFPNGIKHLAKFMHARGLKLGIYGDVGTKTCAGYAGSEDYLLNDALTFSDWNVDMVKMDGCFANISEYKKLYSDFGKALNQTGRPMVYSCSWPAYEVFTNITPNYHLIGHHCNMWRNYGDIADTWRSVESIIDYYAKNQDVLVDAAAPGRWNDPDMLVIGNFGLSYDQSKAQMALWAIMAAPLLMSHDLRRTRPEFVKILQNRAVIAVNQDPLGIMGKRVRTDKNIETWIRPVTPVVDGSTYSYALVFFNRNVMGNTRKHVTQLGSLGLRNPFGYLGLYYPDSFLKVRVNPSGGIVMLKAEAVRAPPLVLTRTGQELPKEQQATHGVTPVGGLGAGSPNGQPQNVPPQNTVTGIDTPSGGVVLVYVKPVTSAPSALPTSSLTVSTPREGLDGAVSMRDTDITRTLVQP</sequence>
<protein>
    <submittedName>
        <fullName evidence="1">Uncharacterized protein</fullName>
    </submittedName>
</protein>
<dbReference type="EMBL" id="CM023483">
    <property type="protein sequence ID" value="KAH6937025.1"/>
    <property type="molecule type" value="Genomic_DNA"/>
</dbReference>
<name>A0ACB7SQY9_HYAAI</name>
<organism evidence="1 2">
    <name type="scientific">Hyalomma asiaticum</name>
    <name type="common">Tick</name>
    <dbReference type="NCBI Taxonomy" id="266040"/>
    <lineage>
        <taxon>Eukaryota</taxon>
        <taxon>Metazoa</taxon>
        <taxon>Ecdysozoa</taxon>
        <taxon>Arthropoda</taxon>
        <taxon>Chelicerata</taxon>
        <taxon>Arachnida</taxon>
        <taxon>Acari</taxon>
        <taxon>Parasitiformes</taxon>
        <taxon>Ixodida</taxon>
        <taxon>Ixodoidea</taxon>
        <taxon>Ixodidae</taxon>
        <taxon>Hyalomminae</taxon>
        <taxon>Hyalomma</taxon>
    </lineage>
</organism>
<dbReference type="Proteomes" id="UP000821845">
    <property type="component" value="Chromosome 3"/>
</dbReference>
<keyword evidence="2" id="KW-1185">Reference proteome</keyword>
<gene>
    <name evidence="1" type="ORF">HPB50_025114</name>
</gene>
<comment type="caution">
    <text evidence="1">The sequence shown here is derived from an EMBL/GenBank/DDBJ whole genome shotgun (WGS) entry which is preliminary data.</text>
</comment>
<proteinExistence type="predicted"/>